<evidence type="ECO:0000313" key="2">
    <source>
        <dbReference type="EMBL" id="KAJ8364790.1"/>
    </source>
</evidence>
<evidence type="ECO:0000256" key="1">
    <source>
        <dbReference type="SAM" id="MobiDB-lite"/>
    </source>
</evidence>
<protein>
    <submittedName>
        <fullName evidence="2">Uncharacterized protein</fullName>
    </submittedName>
</protein>
<keyword evidence="3" id="KW-1185">Reference proteome</keyword>
<comment type="caution">
    <text evidence="2">The sequence shown here is derived from an EMBL/GenBank/DDBJ whole genome shotgun (WGS) entry which is preliminary data.</text>
</comment>
<dbReference type="AlphaFoldDB" id="A0A9Q1J3Z5"/>
<reference evidence="2" key="1">
    <citation type="journal article" date="2023" name="Science">
        <title>Genome structures resolve the early diversification of teleost fishes.</title>
        <authorList>
            <person name="Parey E."/>
            <person name="Louis A."/>
            <person name="Montfort J."/>
            <person name="Bouchez O."/>
            <person name="Roques C."/>
            <person name="Iampietro C."/>
            <person name="Lluch J."/>
            <person name="Castinel A."/>
            <person name="Donnadieu C."/>
            <person name="Desvignes T."/>
            <person name="Floi Bucao C."/>
            <person name="Jouanno E."/>
            <person name="Wen M."/>
            <person name="Mejri S."/>
            <person name="Dirks R."/>
            <person name="Jansen H."/>
            <person name="Henkel C."/>
            <person name="Chen W.J."/>
            <person name="Zahm M."/>
            <person name="Cabau C."/>
            <person name="Klopp C."/>
            <person name="Thompson A.W."/>
            <person name="Robinson-Rechavi M."/>
            <person name="Braasch I."/>
            <person name="Lecointre G."/>
            <person name="Bobe J."/>
            <person name="Postlethwait J.H."/>
            <person name="Berthelot C."/>
            <person name="Roest Crollius H."/>
            <person name="Guiguen Y."/>
        </authorList>
    </citation>
    <scope>NUCLEOTIDE SEQUENCE</scope>
    <source>
        <strain evidence="2">WJC10195</strain>
    </source>
</reference>
<sequence length="80" mass="8943">MGCETRVTSEASGMGDEQRTQVTIPDNPNVTVIPDSKRQCHTSDSDSDGPILYRDDEDEDEEDEYTSSTKLPSDERFIIS</sequence>
<feature type="compositionally biased region" description="Polar residues" evidence="1">
    <location>
        <begin position="1"/>
        <end position="11"/>
    </location>
</feature>
<feature type="compositionally biased region" description="Acidic residues" evidence="1">
    <location>
        <begin position="55"/>
        <end position="65"/>
    </location>
</feature>
<feature type="region of interest" description="Disordered" evidence="1">
    <location>
        <begin position="1"/>
        <end position="80"/>
    </location>
</feature>
<feature type="compositionally biased region" description="Basic and acidic residues" evidence="1">
    <location>
        <begin position="35"/>
        <end position="44"/>
    </location>
</feature>
<proteinExistence type="predicted"/>
<feature type="compositionally biased region" description="Polar residues" evidence="1">
    <location>
        <begin position="20"/>
        <end position="30"/>
    </location>
</feature>
<name>A0A9Q1J3Z5_SYNKA</name>
<dbReference type="OrthoDB" id="5563016at2759"/>
<evidence type="ECO:0000313" key="3">
    <source>
        <dbReference type="Proteomes" id="UP001152622"/>
    </source>
</evidence>
<dbReference type="Proteomes" id="UP001152622">
    <property type="component" value="Chromosome 4"/>
</dbReference>
<accession>A0A9Q1J3Z5</accession>
<organism evidence="2 3">
    <name type="scientific">Synaphobranchus kaupii</name>
    <name type="common">Kaup's arrowtooth eel</name>
    <dbReference type="NCBI Taxonomy" id="118154"/>
    <lineage>
        <taxon>Eukaryota</taxon>
        <taxon>Metazoa</taxon>
        <taxon>Chordata</taxon>
        <taxon>Craniata</taxon>
        <taxon>Vertebrata</taxon>
        <taxon>Euteleostomi</taxon>
        <taxon>Actinopterygii</taxon>
        <taxon>Neopterygii</taxon>
        <taxon>Teleostei</taxon>
        <taxon>Anguilliformes</taxon>
        <taxon>Synaphobranchidae</taxon>
        <taxon>Synaphobranchus</taxon>
    </lineage>
</organism>
<dbReference type="EMBL" id="JAINUF010000004">
    <property type="protein sequence ID" value="KAJ8364790.1"/>
    <property type="molecule type" value="Genomic_DNA"/>
</dbReference>
<gene>
    <name evidence="2" type="ORF">SKAU_G00136210</name>
</gene>